<reference evidence="2" key="1">
    <citation type="journal article" date="2023" name="G3 (Bethesda)">
        <title>Whole genome assemblies of Zophobas morio and Tenebrio molitor.</title>
        <authorList>
            <person name="Kaur S."/>
            <person name="Stinson S.A."/>
            <person name="diCenzo G.C."/>
        </authorList>
    </citation>
    <scope>NUCLEOTIDE SEQUENCE</scope>
    <source>
        <strain evidence="2">QUZm001</strain>
    </source>
</reference>
<evidence type="ECO:0000313" key="3">
    <source>
        <dbReference type="Proteomes" id="UP001168821"/>
    </source>
</evidence>
<organism evidence="2 3">
    <name type="scientific">Zophobas morio</name>
    <dbReference type="NCBI Taxonomy" id="2755281"/>
    <lineage>
        <taxon>Eukaryota</taxon>
        <taxon>Metazoa</taxon>
        <taxon>Ecdysozoa</taxon>
        <taxon>Arthropoda</taxon>
        <taxon>Hexapoda</taxon>
        <taxon>Insecta</taxon>
        <taxon>Pterygota</taxon>
        <taxon>Neoptera</taxon>
        <taxon>Endopterygota</taxon>
        <taxon>Coleoptera</taxon>
        <taxon>Polyphaga</taxon>
        <taxon>Cucujiformia</taxon>
        <taxon>Tenebrionidae</taxon>
        <taxon>Zophobas</taxon>
    </lineage>
</organism>
<name>A0AA38HR86_9CUCU</name>
<accession>A0AA38HR86</accession>
<comment type="caution">
    <text evidence="2">The sequence shown here is derived from an EMBL/GenBank/DDBJ whole genome shotgun (WGS) entry which is preliminary data.</text>
</comment>
<dbReference type="EMBL" id="JALNTZ010000010">
    <property type="protein sequence ID" value="KAJ3639629.1"/>
    <property type="molecule type" value="Genomic_DNA"/>
</dbReference>
<keyword evidence="3" id="KW-1185">Reference proteome</keyword>
<dbReference type="AlphaFoldDB" id="A0AA38HR86"/>
<protein>
    <submittedName>
        <fullName evidence="2">Uncharacterized protein</fullName>
    </submittedName>
</protein>
<proteinExistence type="predicted"/>
<gene>
    <name evidence="2" type="ORF">Zmor_002976</name>
</gene>
<sequence>MFPITHRSCLPFFPSLNYSTSALTRRNNFWRRSFLLERIFKNCHKKTERKSGRSRRPAFAGARPLSNGAAKRRQAELPASNAGG</sequence>
<evidence type="ECO:0000256" key="1">
    <source>
        <dbReference type="SAM" id="MobiDB-lite"/>
    </source>
</evidence>
<feature type="compositionally biased region" description="Basic residues" evidence="1">
    <location>
        <begin position="46"/>
        <end position="56"/>
    </location>
</feature>
<evidence type="ECO:0000313" key="2">
    <source>
        <dbReference type="EMBL" id="KAJ3639629.1"/>
    </source>
</evidence>
<feature type="region of interest" description="Disordered" evidence="1">
    <location>
        <begin position="46"/>
        <end position="84"/>
    </location>
</feature>
<dbReference type="Proteomes" id="UP001168821">
    <property type="component" value="Unassembled WGS sequence"/>
</dbReference>